<protein>
    <submittedName>
        <fullName evidence="2">Uncharacterized protein</fullName>
    </submittedName>
</protein>
<sequence length="168" mass="17711">MKTGLLHSGSTSGGPARSQSQQPRESKLPACWVLGAVHAEQSVSLRSVKSVNRSDTKRTTAHRQEASVKFLSAERNRTSMFKCNRKRALTGGSSGALRPRGRAAGQGGPAPARCTGLHRPLRSAAPPSPLPPQRRTTFPVSARPRGPGGSRPAVTAHASSGLVSRHAR</sequence>
<organism evidence="2 3">
    <name type="scientific">Rangifer tarandus platyrhynchus</name>
    <name type="common">Svalbard reindeer</name>
    <dbReference type="NCBI Taxonomy" id="3082113"/>
    <lineage>
        <taxon>Eukaryota</taxon>
        <taxon>Metazoa</taxon>
        <taxon>Chordata</taxon>
        <taxon>Craniata</taxon>
        <taxon>Vertebrata</taxon>
        <taxon>Euteleostomi</taxon>
        <taxon>Mammalia</taxon>
        <taxon>Eutheria</taxon>
        <taxon>Laurasiatheria</taxon>
        <taxon>Artiodactyla</taxon>
        <taxon>Ruminantia</taxon>
        <taxon>Pecora</taxon>
        <taxon>Cervidae</taxon>
        <taxon>Odocoileinae</taxon>
        <taxon>Rangifer</taxon>
    </lineage>
</organism>
<evidence type="ECO:0000313" key="2">
    <source>
        <dbReference type="EMBL" id="CAI9171898.1"/>
    </source>
</evidence>
<feature type="region of interest" description="Disordered" evidence="1">
    <location>
        <begin position="46"/>
        <end position="69"/>
    </location>
</feature>
<evidence type="ECO:0000256" key="1">
    <source>
        <dbReference type="SAM" id="MobiDB-lite"/>
    </source>
</evidence>
<gene>
    <name evidence="2" type="ORF">MRATA1EN1_LOCUS20860</name>
</gene>
<keyword evidence="3" id="KW-1185">Reference proteome</keyword>
<feature type="compositionally biased region" description="Low complexity" evidence="1">
    <location>
        <begin position="1"/>
        <end position="14"/>
    </location>
</feature>
<accession>A0ABN8ZEI5</accession>
<reference evidence="2" key="1">
    <citation type="submission" date="2023-04" db="EMBL/GenBank/DDBJ databases">
        <authorList>
            <consortium name="ELIXIR-Norway"/>
        </authorList>
    </citation>
    <scope>NUCLEOTIDE SEQUENCE [LARGE SCALE GENOMIC DNA]</scope>
</reference>
<dbReference type="EMBL" id="OX459967">
    <property type="protein sequence ID" value="CAI9171898.1"/>
    <property type="molecule type" value="Genomic_DNA"/>
</dbReference>
<evidence type="ECO:0000313" key="3">
    <source>
        <dbReference type="Proteomes" id="UP001176941"/>
    </source>
</evidence>
<feature type="region of interest" description="Disordered" evidence="1">
    <location>
        <begin position="85"/>
        <end position="168"/>
    </location>
</feature>
<dbReference type="Proteomes" id="UP001176941">
    <property type="component" value="Chromosome 31"/>
</dbReference>
<feature type="region of interest" description="Disordered" evidence="1">
    <location>
        <begin position="1"/>
        <end position="27"/>
    </location>
</feature>
<proteinExistence type="predicted"/>
<feature type="compositionally biased region" description="Basic and acidic residues" evidence="1">
    <location>
        <begin position="52"/>
        <end position="69"/>
    </location>
</feature>
<name>A0ABN8ZEI5_RANTA</name>